<feature type="compositionally biased region" description="Polar residues" evidence="1">
    <location>
        <begin position="544"/>
        <end position="557"/>
    </location>
</feature>
<reference evidence="2" key="2">
    <citation type="submission" date="2023-06" db="EMBL/GenBank/DDBJ databases">
        <authorList>
            <consortium name="Lawrence Berkeley National Laboratory"/>
            <person name="Haridas S."/>
            <person name="Hensen N."/>
            <person name="Bonometti L."/>
            <person name="Westerberg I."/>
            <person name="Brannstrom I.O."/>
            <person name="Guillou S."/>
            <person name="Cros-Aarteil S."/>
            <person name="Calhoun S."/>
            <person name="Kuo A."/>
            <person name="Mondo S."/>
            <person name="Pangilinan J."/>
            <person name="Riley R."/>
            <person name="Labutti K."/>
            <person name="Andreopoulos B."/>
            <person name="Lipzen A."/>
            <person name="Chen C."/>
            <person name="Yanf M."/>
            <person name="Daum C."/>
            <person name="Ng V."/>
            <person name="Clum A."/>
            <person name="Steindorff A."/>
            <person name="Ohm R."/>
            <person name="Martin F."/>
            <person name="Silar P."/>
            <person name="Natvig D."/>
            <person name="Lalanne C."/>
            <person name="Gautier V."/>
            <person name="Ament-Velasquez S.L."/>
            <person name="Kruys A."/>
            <person name="Hutchinson M.I."/>
            <person name="Powell A.J."/>
            <person name="Barry K."/>
            <person name="Miller A.N."/>
            <person name="Grigoriev I.V."/>
            <person name="Debuchy R."/>
            <person name="Gladieux P."/>
            <person name="Thoren M.H."/>
            <person name="Johannesson H."/>
        </authorList>
    </citation>
    <scope>NUCLEOTIDE SEQUENCE</scope>
    <source>
        <strain evidence="2">CBS 958.72</strain>
    </source>
</reference>
<feature type="compositionally biased region" description="Low complexity" evidence="1">
    <location>
        <begin position="181"/>
        <end position="192"/>
    </location>
</feature>
<comment type="caution">
    <text evidence="2">The sequence shown here is derived from an EMBL/GenBank/DDBJ whole genome shotgun (WGS) entry which is preliminary data.</text>
</comment>
<feature type="region of interest" description="Disordered" evidence="1">
    <location>
        <begin position="528"/>
        <end position="557"/>
    </location>
</feature>
<feature type="region of interest" description="Disordered" evidence="1">
    <location>
        <begin position="1"/>
        <end position="345"/>
    </location>
</feature>
<name>A0AAE0JSX5_9PEZI</name>
<feature type="compositionally biased region" description="Polar residues" evidence="1">
    <location>
        <begin position="384"/>
        <end position="399"/>
    </location>
</feature>
<feature type="compositionally biased region" description="Basic and acidic residues" evidence="1">
    <location>
        <begin position="456"/>
        <end position="465"/>
    </location>
</feature>
<dbReference type="EMBL" id="JAULSN010000012">
    <property type="protein sequence ID" value="KAK3361279.1"/>
    <property type="molecule type" value="Genomic_DNA"/>
</dbReference>
<feature type="compositionally biased region" description="Polar residues" evidence="1">
    <location>
        <begin position="491"/>
        <end position="504"/>
    </location>
</feature>
<evidence type="ECO:0000313" key="2">
    <source>
        <dbReference type="EMBL" id="KAK3361279.1"/>
    </source>
</evidence>
<sequence length="557" mass="60693">MSKQQERKTRDGNSSDRDRAMASSTGVDIGKPNKKKRERKDGNSGVFGRLLQRAKSTNGSKPSRQRAGADSSEQTALIHSLNEELKPAESGGSLAQSPLNSPYPEPQPQSQRTTERGAQAQPAATLDPKMPTPGLKKRASFRDRIRSWQKIPSGSLSPSPEESKSQFVYTPRHAAADFERLVVSPTSSPPRRTLSEARSAIPSPENNADVLVRPRRSPPLLQTLEETEVGAPALRTQSRSKRREKESPKAAPRAELRAGKNASPPRHSRSRPSRDSYTIAEHAWEALQVQSPMQQAAAAARRLPRAPSPEPHVLDTRTSTTAAAGVVGYEPEPHPDTDAAPSSDYESFLARAQAEDRAHREQILRSISQRSAVLKPSPHLQYASARSSADISAGSTAVAGQTPPGGESRSKSSRGGGSRRDSGHFALGGGDEQQPFRRGHAKRASWAPSFDASGYEAEKALEKKGTSTRQAQPPIVMGVDDAFQRPGSRMGESQQPARTLRRQGSITQRIAEYIRPAREDITSNVNYEPSVYYRPPSRAGMRRSGSQMQQPIETLVE</sequence>
<dbReference type="Proteomes" id="UP001287356">
    <property type="component" value="Unassembled WGS sequence"/>
</dbReference>
<keyword evidence="3" id="KW-1185">Reference proteome</keyword>
<accession>A0AAE0JSX5</accession>
<reference evidence="2" key="1">
    <citation type="journal article" date="2023" name="Mol. Phylogenet. Evol.">
        <title>Genome-scale phylogeny and comparative genomics of the fungal order Sordariales.</title>
        <authorList>
            <person name="Hensen N."/>
            <person name="Bonometti L."/>
            <person name="Westerberg I."/>
            <person name="Brannstrom I.O."/>
            <person name="Guillou S."/>
            <person name="Cros-Aarteil S."/>
            <person name="Calhoun S."/>
            <person name="Haridas S."/>
            <person name="Kuo A."/>
            <person name="Mondo S."/>
            <person name="Pangilinan J."/>
            <person name="Riley R."/>
            <person name="LaButti K."/>
            <person name="Andreopoulos B."/>
            <person name="Lipzen A."/>
            <person name="Chen C."/>
            <person name="Yan M."/>
            <person name="Daum C."/>
            <person name="Ng V."/>
            <person name="Clum A."/>
            <person name="Steindorff A."/>
            <person name="Ohm R.A."/>
            <person name="Martin F."/>
            <person name="Silar P."/>
            <person name="Natvig D.O."/>
            <person name="Lalanne C."/>
            <person name="Gautier V."/>
            <person name="Ament-Velasquez S.L."/>
            <person name="Kruys A."/>
            <person name="Hutchinson M.I."/>
            <person name="Powell A.J."/>
            <person name="Barry K."/>
            <person name="Miller A.N."/>
            <person name="Grigoriev I.V."/>
            <person name="Debuchy R."/>
            <person name="Gladieux P."/>
            <person name="Hiltunen Thoren M."/>
            <person name="Johannesson H."/>
        </authorList>
    </citation>
    <scope>NUCLEOTIDE SEQUENCE</scope>
    <source>
        <strain evidence="2">CBS 958.72</strain>
    </source>
</reference>
<feature type="compositionally biased region" description="Basic and acidic residues" evidence="1">
    <location>
        <begin position="1"/>
        <end position="20"/>
    </location>
</feature>
<protein>
    <submittedName>
        <fullName evidence="2">Uncharacterized protein</fullName>
    </submittedName>
</protein>
<evidence type="ECO:0000256" key="1">
    <source>
        <dbReference type="SAM" id="MobiDB-lite"/>
    </source>
</evidence>
<evidence type="ECO:0000313" key="3">
    <source>
        <dbReference type="Proteomes" id="UP001287356"/>
    </source>
</evidence>
<feature type="region of interest" description="Disordered" evidence="1">
    <location>
        <begin position="367"/>
        <end position="504"/>
    </location>
</feature>
<organism evidence="2 3">
    <name type="scientific">Lasiosphaeria ovina</name>
    <dbReference type="NCBI Taxonomy" id="92902"/>
    <lineage>
        <taxon>Eukaryota</taxon>
        <taxon>Fungi</taxon>
        <taxon>Dikarya</taxon>
        <taxon>Ascomycota</taxon>
        <taxon>Pezizomycotina</taxon>
        <taxon>Sordariomycetes</taxon>
        <taxon>Sordariomycetidae</taxon>
        <taxon>Sordariales</taxon>
        <taxon>Lasiosphaeriaceae</taxon>
        <taxon>Lasiosphaeria</taxon>
    </lineage>
</organism>
<proteinExistence type="predicted"/>
<dbReference type="AlphaFoldDB" id="A0AAE0JSX5"/>
<gene>
    <name evidence="2" type="ORF">B0T24DRAFT_118944</name>
</gene>
<feature type="compositionally biased region" description="Basic and acidic residues" evidence="1">
    <location>
        <begin position="243"/>
        <end position="258"/>
    </location>
</feature>